<feature type="region of interest" description="Disordered" evidence="1">
    <location>
        <begin position="116"/>
        <end position="564"/>
    </location>
</feature>
<evidence type="ECO:0000256" key="1">
    <source>
        <dbReference type="SAM" id="MobiDB-lite"/>
    </source>
</evidence>
<feature type="compositionally biased region" description="Basic and acidic residues" evidence="1">
    <location>
        <begin position="276"/>
        <end position="293"/>
    </location>
</feature>
<name>A0A9N8DYF0_9STRA</name>
<dbReference type="Proteomes" id="UP001153069">
    <property type="component" value="Unassembled WGS sequence"/>
</dbReference>
<gene>
    <name evidence="3" type="ORF">SEMRO_474_G150240.1</name>
</gene>
<dbReference type="AlphaFoldDB" id="A0A9N8DYF0"/>
<sequence>MRPTESAVYRGVILFGVIGTLTVAKQELIFVQDDDDDNLSGGTVSYAWEWKRVMQFQVVYIRQSVSCAGEPKRLLQLMIQPADKKKNPKQISLYVPQSSLQRLLNDVEAHMIAFQDSGPKQKSHASEELGSHSERPVRTRRDMLTRRQHSSPRLMGGTDTRNSKRETDPLMGLNGVAVKSTQVEATPKLTPDKSSEPLGRHSDRPMKPRRIRESPPPKQRRSDPSILSERTETHAPVKKKRSKASTGVNEAGQLNTASSVPAQGGETLASEVIGSHSERPVRSRRLHKDDASRPPRSRSNPPDNGEKAGRRDGRNKETEKQDHHESMGLRECSGVADGGGDDSKTKVPIDDKSTGGTPKGRRSSSLPPPSKGILKNKSEPETKSPLNILDIIPLFSGKRKNRSSVISASNDLPKTTSPSSPSGRHPPKKPFLFFLRAPPSRTRQHLHDEGPNRGRGQRPSPRRRRGTSTETRHRSSTRRGQSIERIQKAIAPILASLTDKGRTTPQGSPCNSKHGEEDGSRQVRFAEEDIDAMSREDGTTEGEPRRHIESTHTTAVHDSSEWSQ</sequence>
<reference evidence="3" key="1">
    <citation type="submission" date="2020-06" db="EMBL/GenBank/DDBJ databases">
        <authorList>
            <consortium name="Plant Systems Biology data submission"/>
        </authorList>
    </citation>
    <scope>NUCLEOTIDE SEQUENCE</scope>
    <source>
        <strain evidence="3">D6</strain>
    </source>
</reference>
<feature type="compositionally biased region" description="Polar residues" evidence="1">
    <location>
        <begin position="551"/>
        <end position="564"/>
    </location>
</feature>
<proteinExistence type="predicted"/>
<feature type="compositionally biased region" description="Basic and acidic residues" evidence="1">
    <location>
        <begin position="304"/>
        <end position="328"/>
    </location>
</feature>
<dbReference type="EMBL" id="CAICTM010000473">
    <property type="protein sequence ID" value="CAB9511218.1"/>
    <property type="molecule type" value="Genomic_DNA"/>
</dbReference>
<keyword evidence="2" id="KW-1133">Transmembrane helix</keyword>
<protein>
    <submittedName>
        <fullName evidence="3">Uncharacterized protein</fullName>
    </submittedName>
</protein>
<accession>A0A9N8DYF0</accession>
<comment type="caution">
    <text evidence="3">The sequence shown here is derived from an EMBL/GenBank/DDBJ whole genome shotgun (WGS) entry which is preliminary data.</text>
</comment>
<keyword evidence="4" id="KW-1185">Reference proteome</keyword>
<feature type="compositionally biased region" description="Basic and acidic residues" evidence="1">
    <location>
        <begin position="513"/>
        <end position="550"/>
    </location>
</feature>
<evidence type="ECO:0000313" key="4">
    <source>
        <dbReference type="Proteomes" id="UP001153069"/>
    </source>
</evidence>
<feature type="compositionally biased region" description="Basic and acidic residues" evidence="1">
    <location>
        <begin position="124"/>
        <end position="145"/>
    </location>
</feature>
<keyword evidence="2" id="KW-0472">Membrane</keyword>
<feature type="transmembrane region" description="Helical" evidence="2">
    <location>
        <begin position="7"/>
        <end position="24"/>
    </location>
</feature>
<feature type="compositionally biased region" description="Polar residues" evidence="1">
    <location>
        <begin position="244"/>
        <end position="261"/>
    </location>
</feature>
<organism evidence="3 4">
    <name type="scientific">Seminavis robusta</name>
    <dbReference type="NCBI Taxonomy" id="568900"/>
    <lineage>
        <taxon>Eukaryota</taxon>
        <taxon>Sar</taxon>
        <taxon>Stramenopiles</taxon>
        <taxon>Ochrophyta</taxon>
        <taxon>Bacillariophyta</taxon>
        <taxon>Bacillariophyceae</taxon>
        <taxon>Bacillariophycidae</taxon>
        <taxon>Naviculales</taxon>
        <taxon>Naviculaceae</taxon>
        <taxon>Seminavis</taxon>
    </lineage>
</organism>
<keyword evidence="2" id="KW-0812">Transmembrane</keyword>
<feature type="compositionally biased region" description="Basic and acidic residues" evidence="1">
    <location>
        <begin position="341"/>
        <end position="353"/>
    </location>
</feature>
<evidence type="ECO:0000256" key="2">
    <source>
        <dbReference type="SAM" id="Phobius"/>
    </source>
</evidence>
<feature type="compositionally biased region" description="Polar residues" evidence="1">
    <location>
        <begin position="403"/>
        <end position="422"/>
    </location>
</feature>
<evidence type="ECO:0000313" key="3">
    <source>
        <dbReference type="EMBL" id="CAB9511218.1"/>
    </source>
</evidence>
<feature type="compositionally biased region" description="Basic and acidic residues" evidence="1">
    <location>
        <begin position="190"/>
        <end position="235"/>
    </location>
</feature>